<dbReference type="Proteomes" id="UP000826195">
    <property type="component" value="Unassembled WGS sequence"/>
</dbReference>
<comment type="caution">
    <text evidence="1">The sequence shown here is derived from an EMBL/GenBank/DDBJ whole genome shotgun (WGS) entry which is preliminary data.</text>
</comment>
<reference evidence="1 2" key="1">
    <citation type="journal article" date="2021" name="J. Hered.">
        <title>A chromosome-level genome assembly of the parasitoid wasp, Cotesia glomerata (Hymenoptera: Braconidae).</title>
        <authorList>
            <person name="Pinto B.J."/>
            <person name="Weis J.J."/>
            <person name="Gamble T."/>
            <person name="Ode P.J."/>
            <person name="Paul R."/>
            <person name="Zaspel J.M."/>
        </authorList>
    </citation>
    <scope>NUCLEOTIDE SEQUENCE [LARGE SCALE GENOMIC DNA]</scope>
    <source>
        <strain evidence="1">CgM1</strain>
    </source>
</reference>
<evidence type="ECO:0000313" key="1">
    <source>
        <dbReference type="EMBL" id="KAH0539733.1"/>
    </source>
</evidence>
<dbReference type="EMBL" id="JAHXZJ010002609">
    <property type="protein sequence ID" value="KAH0539733.1"/>
    <property type="molecule type" value="Genomic_DNA"/>
</dbReference>
<proteinExistence type="predicted"/>
<accession>A0AAV7I1R2</accession>
<organism evidence="1 2">
    <name type="scientific">Cotesia glomerata</name>
    <name type="common">Lepidopteran parasitic wasp</name>
    <name type="synonym">Apanteles glomeratus</name>
    <dbReference type="NCBI Taxonomy" id="32391"/>
    <lineage>
        <taxon>Eukaryota</taxon>
        <taxon>Metazoa</taxon>
        <taxon>Ecdysozoa</taxon>
        <taxon>Arthropoda</taxon>
        <taxon>Hexapoda</taxon>
        <taxon>Insecta</taxon>
        <taxon>Pterygota</taxon>
        <taxon>Neoptera</taxon>
        <taxon>Endopterygota</taxon>
        <taxon>Hymenoptera</taxon>
        <taxon>Apocrita</taxon>
        <taxon>Ichneumonoidea</taxon>
        <taxon>Braconidae</taxon>
        <taxon>Microgastrinae</taxon>
        <taxon>Cotesia</taxon>
    </lineage>
</organism>
<sequence length="138" mass="16136">MMMMKKMEKEEEEKSGWDPVQLHSFSTKSLILFDAPDNSHRWNDDGSVSKAYPQKLTASVYERQRSWLTNWVLCKWSCTRPGIVAPVVIGASAEHPEPRSHHRHHNHHHYYHTVNWILDLESAESNSSAERAEWQSQK</sequence>
<dbReference type="AlphaFoldDB" id="A0AAV7I1R2"/>
<keyword evidence="2" id="KW-1185">Reference proteome</keyword>
<name>A0AAV7I1R2_COTGL</name>
<gene>
    <name evidence="1" type="ORF">KQX54_007697</name>
</gene>
<evidence type="ECO:0000313" key="2">
    <source>
        <dbReference type="Proteomes" id="UP000826195"/>
    </source>
</evidence>
<protein>
    <submittedName>
        <fullName evidence="1">Uncharacterized protein</fullName>
    </submittedName>
</protein>